<dbReference type="AlphaFoldDB" id="A0A8B0SXQ8"/>
<sequence length="47" mass="5511">MYGVLAKTKFLNVSDKEQTERWTYEMVLSVKKWATSNTVSEPVFRDP</sequence>
<organism evidence="1">
    <name type="scientific">Klebsiella pneumoniae</name>
    <dbReference type="NCBI Taxonomy" id="573"/>
    <lineage>
        <taxon>Bacteria</taxon>
        <taxon>Pseudomonadati</taxon>
        <taxon>Pseudomonadota</taxon>
        <taxon>Gammaproteobacteria</taxon>
        <taxon>Enterobacterales</taxon>
        <taxon>Enterobacteriaceae</taxon>
        <taxon>Klebsiella/Raoultella group</taxon>
        <taxon>Klebsiella</taxon>
        <taxon>Klebsiella pneumoniae complex</taxon>
    </lineage>
</organism>
<evidence type="ECO:0000313" key="1">
    <source>
        <dbReference type="EMBL" id="QTX13962.1"/>
    </source>
</evidence>
<geneLocation type="plasmid" evidence="1">
    <name>p17-15-vir-like</name>
</geneLocation>
<reference evidence="1" key="1">
    <citation type="submission" date="2020-01" db="EMBL/GenBank/DDBJ databases">
        <authorList>
            <person name="Qin S."/>
        </authorList>
    </citation>
    <scope>NUCLEOTIDE SEQUENCE</scope>
    <source>
        <strain evidence="1">CVir17-16-YZ6g</strain>
        <plasmid evidence="1">p17-15-vir-like</plasmid>
    </source>
</reference>
<keyword evidence="1" id="KW-0614">Plasmid</keyword>
<name>A0A8B0SXQ8_KLEPN</name>
<protein>
    <submittedName>
        <fullName evidence="1">IncF plasmid conjugative transfer pilus assembly protein TraE</fullName>
    </submittedName>
</protein>
<dbReference type="EMBL" id="MN956836">
    <property type="protein sequence ID" value="QTX13962.1"/>
    <property type="molecule type" value="Genomic_DNA"/>
</dbReference>
<proteinExistence type="predicted"/>
<accession>A0A8B0SXQ8</accession>